<feature type="transmembrane region" description="Helical" evidence="1">
    <location>
        <begin position="6"/>
        <end position="26"/>
    </location>
</feature>
<accession>A0A7J4GWK2</accession>
<dbReference type="Pfam" id="PF13548">
    <property type="entry name" value="DUF4126"/>
    <property type="match status" value="1"/>
</dbReference>
<name>A0A7J4GWK2_9ARCH</name>
<evidence type="ECO:0000313" key="4">
    <source>
        <dbReference type="Proteomes" id="UP000585802"/>
    </source>
</evidence>
<evidence type="ECO:0000313" key="3">
    <source>
        <dbReference type="EMBL" id="HIF37422.1"/>
    </source>
</evidence>
<comment type="caution">
    <text evidence="3">The sequence shown here is derived from an EMBL/GenBank/DDBJ whole genome shotgun (WGS) entry which is preliminary data.</text>
</comment>
<feature type="transmembrane region" description="Helical" evidence="1">
    <location>
        <begin position="108"/>
        <end position="131"/>
    </location>
</feature>
<feature type="domain" description="DUF4126" evidence="2">
    <location>
        <begin position="10"/>
        <end position="182"/>
    </location>
</feature>
<evidence type="ECO:0000256" key="1">
    <source>
        <dbReference type="SAM" id="Phobius"/>
    </source>
</evidence>
<proteinExistence type="predicted"/>
<protein>
    <submittedName>
        <fullName evidence="3">DUF4126 domain-containing protein</fullName>
    </submittedName>
</protein>
<dbReference type="EMBL" id="DUCX01000050">
    <property type="protein sequence ID" value="HIF37422.1"/>
    <property type="molecule type" value="Genomic_DNA"/>
</dbReference>
<feature type="transmembrane region" description="Helical" evidence="1">
    <location>
        <begin position="151"/>
        <end position="176"/>
    </location>
</feature>
<organism evidence="3 4">
    <name type="scientific">Marine Group III euryarchaeote</name>
    <dbReference type="NCBI Taxonomy" id="2173149"/>
    <lineage>
        <taxon>Archaea</taxon>
        <taxon>Methanobacteriati</taxon>
        <taxon>Thermoplasmatota</taxon>
        <taxon>Thermoplasmata</taxon>
        <taxon>Candidatus Thermoprofundales</taxon>
    </lineage>
</organism>
<reference evidence="4" key="1">
    <citation type="journal article" date="2019" name="bioRxiv">
        <title>Genome diversification in globally distributed novel marine Proteobacteria is linked to environmental adaptation.</title>
        <authorList>
            <person name="Zhou Z."/>
            <person name="Tran P.Q."/>
            <person name="Kieft K."/>
            <person name="Anantharaman K."/>
        </authorList>
    </citation>
    <scope>NUCLEOTIDE SEQUENCE [LARGE SCALE GENOMIC DNA]</scope>
</reference>
<feature type="transmembrane region" description="Helical" evidence="1">
    <location>
        <begin position="77"/>
        <end position="96"/>
    </location>
</feature>
<dbReference type="Proteomes" id="UP000585802">
    <property type="component" value="Unassembled WGS sequence"/>
</dbReference>
<dbReference type="InterPro" id="IPR025196">
    <property type="entry name" value="DUF4126"/>
</dbReference>
<evidence type="ECO:0000259" key="2">
    <source>
        <dbReference type="Pfam" id="PF13548"/>
    </source>
</evidence>
<dbReference type="AlphaFoldDB" id="A0A7J4GWK2"/>
<keyword evidence="1" id="KW-0472">Membrane</keyword>
<gene>
    <name evidence="3" type="ORF">EYQ70_03330</name>
</gene>
<keyword evidence="1" id="KW-1133">Transmembrane helix</keyword>
<keyword evidence="1" id="KW-0812">Transmembrane</keyword>
<feature type="transmembrane region" description="Helical" evidence="1">
    <location>
        <begin position="46"/>
        <end position="71"/>
    </location>
</feature>
<sequence>MDLLQVILSLSLGLGLAAACGFRVFIPPLMMGVASRFDLYELEGSFVWVGETWAIGVFAIATLAEVGGYYIPWVDNLLDTIATPAAIIGGIFVTSASLEGEMDQSMQWMLAIIAGGSTAGVIQIGTVATRAVSTATTGGLANPLISTLEALASIVCIILSFFLVMIIPLVLVFLIWMAIKYIMKRNNDIDSV</sequence>